<evidence type="ECO:0000313" key="3">
    <source>
        <dbReference type="EMBL" id="CAB4174125.1"/>
    </source>
</evidence>
<feature type="domain" description="SWIM-type" evidence="2">
    <location>
        <begin position="23"/>
        <end position="75"/>
    </location>
</feature>
<dbReference type="GO" id="GO:0008270">
    <property type="term" value="F:zinc ion binding"/>
    <property type="evidence" value="ECO:0007669"/>
    <property type="project" value="InterPro"/>
</dbReference>
<feature type="region of interest" description="Disordered" evidence="1">
    <location>
        <begin position="76"/>
        <end position="100"/>
    </location>
</feature>
<reference evidence="3" key="1">
    <citation type="submission" date="2020-05" db="EMBL/GenBank/DDBJ databases">
        <authorList>
            <person name="Chiriac C."/>
            <person name="Salcher M."/>
            <person name="Ghai R."/>
            <person name="Kavagutti S V."/>
        </authorList>
    </citation>
    <scope>NUCLEOTIDE SEQUENCE</scope>
</reference>
<dbReference type="InterPro" id="IPR007527">
    <property type="entry name" value="Znf_SWIM"/>
</dbReference>
<protein>
    <recommendedName>
        <fullName evidence="2">SWIM-type domain-containing protein</fullName>
    </recommendedName>
</protein>
<evidence type="ECO:0000256" key="1">
    <source>
        <dbReference type="SAM" id="MobiDB-lite"/>
    </source>
</evidence>
<evidence type="ECO:0000313" key="4">
    <source>
        <dbReference type="EMBL" id="CAB4186076.1"/>
    </source>
</evidence>
<accession>A0A6J5PY41</accession>
<sequence>MFIESIDEGRYIVSLTTGSRGQYLVDINEYAGNGWCACKDFEYRHMPELQRQLEAGEPITRSRCKHLRLLHYKLESKSKDAAQRPEKEVEVPEEDRHDES</sequence>
<dbReference type="EMBL" id="LR796921">
    <property type="protein sequence ID" value="CAB4174125.1"/>
    <property type="molecule type" value="Genomic_DNA"/>
</dbReference>
<organism evidence="3">
    <name type="scientific">uncultured Caudovirales phage</name>
    <dbReference type="NCBI Taxonomy" id="2100421"/>
    <lineage>
        <taxon>Viruses</taxon>
        <taxon>Duplodnaviria</taxon>
        <taxon>Heunggongvirae</taxon>
        <taxon>Uroviricota</taxon>
        <taxon>Caudoviricetes</taxon>
        <taxon>Peduoviridae</taxon>
        <taxon>Maltschvirus</taxon>
        <taxon>Maltschvirus maltsch</taxon>
    </lineage>
</organism>
<dbReference type="EMBL" id="LR797086">
    <property type="protein sequence ID" value="CAB4186076.1"/>
    <property type="molecule type" value="Genomic_DNA"/>
</dbReference>
<proteinExistence type="predicted"/>
<evidence type="ECO:0000259" key="2">
    <source>
        <dbReference type="PROSITE" id="PS50966"/>
    </source>
</evidence>
<dbReference type="EMBL" id="LR797345">
    <property type="protein sequence ID" value="CAB4204473.1"/>
    <property type="molecule type" value="Genomic_DNA"/>
</dbReference>
<dbReference type="PROSITE" id="PS50966">
    <property type="entry name" value="ZF_SWIM"/>
    <property type="match status" value="1"/>
</dbReference>
<gene>
    <name evidence="4" type="ORF">UFOVP1138_2</name>
    <name evidence="5" type="ORF">UFOVP1394_88</name>
    <name evidence="3" type="ORF">UFOVP975_29</name>
</gene>
<evidence type="ECO:0000313" key="5">
    <source>
        <dbReference type="EMBL" id="CAB4204473.1"/>
    </source>
</evidence>
<name>A0A6J5PY41_9CAUD</name>